<evidence type="ECO:0000256" key="5">
    <source>
        <dbReference type="ARBA" id="ARBA00023136"/>
    </source>
</evidence>
<sequence>MAGPGAAFRRLGALSGAGALGLASYGAHGAQFPDAYGKELFDKTNKHHFLHSLALLGVPLCRKPLWVIPPTPNPDQAPPTPSSLPCSYWPAFHLVSPSGRVTASFWNYLILHHVLLPGSEWRPQRPDFGPCGREPATLGLACLGSLSFLVFNFWVFLFRSGAGSRLKEKGK</sequence>
<dbReference type="OMA" id="PLWVIPP"/>
<dbReference type="GeneTree" id="ENSGT00390000000334"/>
<proteinExistence type="inferred from homology"/>
<evidence type="ECO:0000256" key="2">
    <source>
        <dbReference type="ARBA" id="ARBA00006208"/>
    </source>
</evidence>
<keyword evidence="3 6" id="KW-0812">Transmembrane</keyword>
<evidence type="ECO:0000313" key="7">
    <source>
        <dbReference type="Ensembl" id="ENSBMSP00010030314.1"/>
    </source>
</evidence>
<evidence type="ECO:0000256" key="4">
    <source>
        <dbReference type="ARBA" id="ARBA00022989"/>
    </source>
</evidence>
<dbReference type="Ensembl" id="ENSBMST00010033351.1">
    <property type="protein sequence ID" value="ENSBMSP00010030314.1"/>
    <property type="gene ID" value="ENSBMSG00010021932.1"/>
</dbReference>
<evidence type="ECO:0000256" key="6">
    <source>
        <dbReference type="SAM" id="Phobius"/>
    </source>
</evidence>
<dbReference type="AlphaFoldDB" id="A0A8C0E598"/>
<dbReference type="PANTHER" id="PTHR43461:SF1">
    <property type="entry name" value="TRANSMEMBRANE PROTEIN 256"/>
    <property type="match status" value="1"/>
</dbReference>
<reference evidence="7" key="1">
    <citation type="submission" date="2023-09" db="UniProtKB">
        <authorList>
            <consortium name="Ensembl"/>
        </authorList>
    </citation>
    <scope>IDENTIFICATION</scope>
</reference>
<comment type="similarity">
    <text evidence="2">Belongs to the TMEM256 family.</text>
</comment>
<dbReference type="GO" id="GO:0016020">
    <property type="term" value="C:membrane"/>
    <property type="evidence" value="ECO:0007669"/>
    <property type="project" value="UniProtKB-SubCell"/>
</dbReference>
<accession>A0A8C0E598</accession>
<keyword evidence="5 6" id="KW-0472">Membrane</keyword>
<name>A0A8C0E598_BALMU</name>
<dbReference type="Pfam" id="PF04241">
    <property type="entry name" value="DUF423"/>
    <property type="match status" value="1"/>
</dbReference>
<organism evidence="7">
    <name type="scientific">Balaenoptera musculus</name>
    <name type="common">Blue whale</name>
    <dbReference type="NCBI Taxonomy" id="9771"/>
    <lineage>
        <taxon>Eukaryota</taxon>
        <taxon>Metazoa</taxon>
        <taxon>Chordata</taxon>
        <taxon>Craniata</taxon>
        <taxon>Vertebrata</taxon>
        <taxon>Euteleostomi</taxon>
        <taxon>Mammalia</taxon>
        <taxon>Eutheria</taxon>
        <taxon>Laurasiatheria</taxon>
        <taxon>Artiodactyla</taxon>
        <taxon>Whippomorpha</taxon>
        <taxon>Cetacea</taxon>
        <taxon>Mysticeti</taxon>
        <taxon>Balaenopteridae</taxon>
        <taxon>Balaenoptera</taxon>
    </lineage>
</organism>
<protein>
    <recommendedName>
        <fullName evidence="8">Transmembrane protein 256</fullName>
    </recommendedName>
</protein>
<evidence type="ECO:0000256" key="1">
    <source>
        <dbReference type="ARBA" id="ARBA00004141"/>
    </source>
</evidence>
<evidence type="ECO:0008006" key="8">
    <source>
        <dbReference type="Google" id="ProtNLM"/>
    </source>
</evidence>
<comment type="subcellular location">
    <subcellularLocation>
        <location evidence="1">Membrane</location>
        <topology evidence="1">Multi-pass membrane protein</topology>
    </subcellularLocation>
</comment>
<feature type="transmembrane region" description="Helical" evidence="6">
    <location>
        <begin position="136"/>
        <end position="157"/>
    </location>
</feature>
<dbReference type="PANTHER" id="PTHR43461">
    <property type="entry name" value="TRANSMEMBRANE PROTEIN 256"/>
    <property type="match status" value="1"/>
</dbReference>
<keyword evidence="4 6" id="KW-1133">Transmembrane helix</keyword>
<dbReference type="InterPro" id="IPR006696">
    <property type="entry name" value="DUF423"/>
</dbReference>
<evidence type="ECO:0000256" key="3">
    <source>
        <dbReference type="ARBA" id="ARBA00022692"/>
    </source>
</evidence>